<name>A0A6N2CGE0_SOLCI</name>
<evidence type="ECO:0000256" key="1">
    <source>
        <dbReference type="SAM" id="MobiDB-lite"/>
    </source>
</evidence>
<protein>
    <recommendedName>
        <fullName evidence="3">CCHC-type domain-containing protein</fullName>
    </recommendedName>
</protein>
<reference evidence="2" key="1">
    <citation type="submission" date="2019-05" db="EMBL/GenBank/DDBJ databases">
        <title>The de novo reference genome and transcriptome assemblies of the wild tomato species Solanum chilense.</title>
        <authorList>
            <person name="Stam R."/>
            <person name="Nosenko T."/>
            <person name="Hoerger A.C."/>
            <person name="Stephan W."/>
            <person name="Seidel M.A."/>
            <person name="Kuhn J.M.M."/>
            <person name="Haberer G."/>
            <person name="Tellier A."/>
        </authorList>
    </citation>
    <scope>NUCLEOTIDE SEQUENCE</scope>
    <source>
        <tissue evidence="2">Mature leaves</tissue>
    </source>
</reference>
<feature type="compositionally biased region" description="Basic and acidic residues" evidence="1">
    <location>
        <begin position="113"/>
        <end position="141"/>
    </location>
</feature>
<evidence type="ECO:0000313" key="2">
    <source>
        <dbReference type="EMBL" id="TMX04591.1"/>
    </source>
</evidence>
<accession>A0A6N2CGE0</accession>
<sequence>MTNTRANTKREGDENGEQEVPPHVQAFMTLLSQALTTEVNREEVAPANPTGGMVSNRVREFLRINPSGFYVFKDDEDRNGLLMRCIRFKPGELREDNLEEFIDLNQEEIKIRKERDRENKMPRYEDDKSFHSKSEGQDMPRTKPRYSSQHCSKTSKVDKDKGSESSKSTCPKCGSSNYGKCLADTNDYSRCGKDGHKVRDCPAIKTKRREGKKVATNS</sequence>
<dbReference type="AlphaFoldDB" id="A0A6N2CGE0"/>
<dbReference type="EMBL" id="RXGB01000203">
    <property type="protein sequence ID" value="TMX04591.1"/>
    <property type="molecule type" value="Genomic_DNA"/>
</dbReference>
<comment type="caution">
    <text evidence="2">The sequence shown here is derived from an EMBL/GenBank/DDBJ whole genome shotgun (WGS) entry which is preliminary data.</text>
</comment>
<feature type="compositionally biased region" description="Polar residues" evidence="1">
    <location>
        <begin position="165"/>
        <end position="178"/>
    </location>
</feature>
<feature type="compositionally biased region" description="Basic and acidic residues" evidence="1">
    <location>
        <begin position="155"/>
        <end position="164"/>
    </location>
</feature>
<organism evidence="2">
    <name type="scientific">Solanum chilense</name>
    <name type="common">Tomato</name>
    <name type="synonym">Lycopersicon chilense</name>
    <dbReference type="NCBI Taxonomy" id="4083"/>
    <lineage>
        <taxon>Eukaryota</taxon>
        <taxon>Viridiplantae</taxon>
        <taxon>Streptophyta</taxon>
        <taxon>Embryophyta</taxon>
        <taxon>Tracheophyta</taxon>
        <taxon>Spermatophyta</taxon>
        <taxon>Magnoliopsida</taxon>
        <taxon>eudicotyledons</taxon>
        <taxon>Gunneridae</taxon>
        <taxon>Pentapetalae</taxon>
        <taxon>asterids</taxon>
        <taxon>lamiids</taxon>
        <taxon>Solanales</taxon>
        <taxon>Solanaceae</taxon>
        <taxon>Solanoideae</taxon>
        <taxon>Solaneae</taxon>
        <taxon>Solanum</taxon>
        <taxon>Solanum subgen. Lycopersicon</taxon>
    </lineage>
</organism>
<evidence type="ECO:0008006" key="3">
    <source>
        <dbReference type="Google" id="ProtNLM"/>
    </source>
</evidence>
<feature type="compositionally biased region" description="Polar residues" evidence="1">
    <location>
        <begin position="145"/>
        <end position="154"/>
    </location>
</feature>
<gene>
    <name evidence="2" type="ORF">EJD97_007070</name>
</gene>
<proteinExistence type="predicted"/>
<feature type="region of interest" description="Disordered" evidence="1">
    <location>
        <begin position="113"/>
        <end position="198"/>
    </location>
</feature>
<feature type="region of interest" description="Disordered" evidence="1">
    <location>
        <begin position="1"/>
        <end position="21"/>
    </location>
</feature>